<accession>A0A1I7SGI9</accession>
<reference evidence="2" key="1">
    <citation type="submission" date="2016-11" db="UniProtKB">
        <authorList>
            <consortium name="WormBaseParasite"/>
        </authorList>
    </citation>
    <scope>IDENTIFICATION</scope>
</reference>
<dbReference type="WBParaSite" id="BXY_1215400.1">
    <property type="protein sequence ID" value="BXY_1215400.1"/>
    <property type="gene ID" value="BXY_1215400"/>
</dbReference>
<dbReference type="Proteomes" id="UP000095284">
    <property type="component" value="Unplaced"/>
</dbReference>
<sequence length="49" mass="5561">MLTPENVMDRKAFDANVDIEDHFDYSRLETPLLNDSECNALEKAAHIPA</sequence>
<proteinExistence type="predicted"/>
<organism evidence="1 2">
    <name type="scientific">Bursaphelenchus xylophilus</name>
    <name type="common">Pinewood nematode worm</name>
    <name type="synonym">Aphelenchoides xylophilus</name>
    <dbReference type="NCBI Taxonomy" id="6326"/>
    <lineage>
        <taxon>Eukaryota</taxon>
        <taxon>Metazoa</taxon>
        <taxon>Ecdysozoa</taxon>
        <taxon>Nematoda</taxon>
        <taxon>Chromadorea</taxon>
        <taxon>Rhabditida</taxon>
        <taxon>Tylenchina</taxon>
        <taxon>Tylenchomorpha</taxon>
        <taxon>Aphelenchoidea</taxon>
        <taxon>Aphelenchoididae</taxon>
        <taxon>Bursaphelenchus</taxon>
    </lineage>
</organism>
<name>A0A1I7SGI9_BURXY</name>
<protein>
    <submittedName>
        <fullName evidence="2">RNA polymerase sigma factor RpoS</fullName>
    </submittedName>
</protein>
<evidence type="ECO:0000313" key="1">
    <source>
        <dbReference type="Proteomes" id="UP000095284"/>
    </source>
</evidence>
<evidence type="ECO:0000313" key="2">
    <source>
        <dbReference type="WBParaSite" id="BXY_1215400.1"/>
    </source>
</evidence>
<dbReference type="AlphaFoldDB" id="A0A1I7SGI9"/>